<dbReference type="Proteomes" id="UP001160148">
    <property type="component" value="Unassembled WGS sequence"/>
</dbReference>
<dbReference type="AlphaFoldDB" id="A0AAV0Y6T8"/>
<evidence type="ECO:0000313" key="2">
    <source>
        <dbReference type="Proteomes" id="UP001160148"/>
    </source>
</evidence>
<dbReference type="EMBL" id="CARXXK010001273">
    <property type="protein sequence ID" value="CAI6375156.1"/>
    <property type="molecule type" value="Genomic_DNA"/>
</dbReference>
<comment type="caution">
    <text evidence="1">The sequence shown here is derived from an EMBL/GenBank/DDBJ whole genome shotgun (WGS) entry which is preliminary data.</text>
</comment>
<sequence length="104" mass="12028">MNNLDQIHKFKINENNFKYGLSTLHAWIKFLECTFQIAYKLESAPTTKRTTAVQKNLISEKRKKYNLVFGKNQELGLKVDRGVQGMGTSNTGNVARRFFKNSRI</sequence>
<reference evidence="1 2" key="1">
    <citation type="submission" date="2023-01" db="EMBL/GenBank/DDBJ databases">
        <authorList>
            <person name="Whitehead M."/>
        </authorList>
    </citation>
    <scope>NUCLEOTIDE SEQUENCE [LARGE SCALE GENOMIC DNA]</scope>
</reference>
<keyword evidence="2" id="KW-1185">Reference proteome</keyword>
<evidence type="ECO:0000313" key="1">
    <source>
        <dbReference type="EMBL" id="CAI6375156.1"/>
    </source>
</evidence>
<gene>
    <name evidence="1" type="ORF">MEUPH1_LOCUS28691</name>
</gene>
<name>A0AAV0Y6T8_9HEMI</name>
<proteinExistence type="predicted"/>
<accession>A0AAV0Y6T8</accession>
<protein>
    <submittedName>
        <fullName evidence="1">Uncharacterized protein</fullName>
    </submittedName>
</protein>
<organism evidence="1 2">
    <name type="scientific">Macrosiphum euphorbiae</name>
    <name type="common">potato aphid</name>
    <dbReference type="NCBI Taxonomy" id="13131"/>
    <lineage>
        <taxon>Eukaryota</taxon>
        <taxon>Metazoa</taxon>
        <taxon>Ecdysozoa</taxon>
        <taxon>Arthropoda</taxon>
        <taxon>Hexapoda</taxon>
        <taxon>Insecta</taxon>
        <taxon>Pterygota</taxon>
        <taxon>Neoptera</taxon>
        <taxon>Paraneoptera</taxon>
        <taxon>Hemiptera</taxon>
        <taxon>Sternorrhyncha</taxon>
        <taxon>Aphidomorpha</taxon>
        <taxon>Aphidoidea</taxon>
        <taxon>Aphididae</taxon>
        <taxon>Macrosiphini</taxon>
        <taxon>Macrosiphum</taxon>
    </lineage>
</organism>